<evidence type="ECO:0000256" key="1">
    <source>
        <dbReference type="SAM" id="MobiDB-lite"/>
    </source>
</evidence>
<dbReference type="AlphaFoldDB" id="A0A377J181"/>
<name>A0A377J181_9HELI</name>
<gene>
    <name evidence="2" type="ORF">NCTC12410_00029</name>
    <name evidence="3" type="ORF">NCTC12410_00094</name>
</gene>
<organism evidence="2 4">
    <name type="scientific">Helicobacter canis</name>
    <dbReference type="NCBI Taxonomy" id="29419"/>
    <lineage>
        <taxon>Bacteria</taxon>
        <taxon>Pseudomonadati</taxon>
        <taxon>Campylobacterota</taxon>
        <taxon>Epsilonproteobacteria</taxon>
        <taxon>Campylobacterales</taxon>
        <taxon>Helicobacteraceae</taxon>
        <taxon>Helicobacter</taxon>
    </lineage>
</organism>
<sequence length="93" mass="10416">MWKFSMDRHALQSKARDDNKKVDSSVFMDCHDFASAKSRNDRNLFFQQDSRSCGGAVGALQTLGKVSDLGDRAFHKVCNTAALPTQDRIYKGD</sequence>
<dbReference type="EMBL" id="UGHV01000001">
    <property type="protein sequence ID" value="STO96220.1"/>
    <property type="molecule type" value="Genomic_DNA"/>
</dbReference>
<accession>A0A377J181</accession>
<evidence type="ECO:0000313" key="4">
    <source>
        <dbReference type="Proteomes" id="UP000254841"/>
    </source>
</evidence>
<reference evidence="2 4" key="1">
    <citation type="submission" date="2018-06" db="EMBL/GenBank/DDBJ databases">
        <authorList>
            <consortium name="Pathogen Informatics"/>
            <person name="Doyle S."/>
        </authorList>
    </citation>
    <scope>NUCLEOTIDE SEQUENCE [LARGE SCALE GENOMIC DNA]</scope>
    <source>
        <strain evidence="2 4">NCTC12410</strain>
    </source>
</reference>
<dbReference type="EMBL" id="UGHV01000001">
    <property type="protein sequence ID" value="STO96285.1"/>
    <property type="molecule type" value="Genomic_DNA"/>
</dbReference>
<dbReference type="RefSeq" id="WP_147278728.1">
    <property type="nucleotide sequence ID" value="NZ_UGHV01000001.1"/>
</dbReference>
<protein>
    <submittedName>
        <fullName evidence="2">Uncharacterized protein</fullName>
    </submittedName>
</protein>
<evidence type="ECO:0000313" key="3">
    <source>
        <dbReference type="EMBL" id="STO96285.1"/>
    </source>
</evidence>
<proteinExistence type="predicted"/>
<evidence type="ECO:0000313" key="2">
    <source>
        <dbReference type="EMBL" id="STO96220.1"/>
    </source>
</evidence>
<feature type="region of interest" description="Disordered" evidence="1">
    <location>
        <begin position="1"/>
        <end position="22"/>
    </location>
</feature>
<dbReference type="Proteomes" id="UP000254841">
    <property type="component" value="Unassembled WGS sequence"/>
</dbReference>